<dbReference type="InterPro" id="IPR025542">
    <property type="entry name" value="YacH"/>
</dbReference>
<dbReference type="GO" id="GO:1990169">
    <property type="term" value="P:stress response to copper ion"/>
    <property type="evidence" value="ECO:0007669"/>
    <property type="project" value="TreeGrafter"/>
</dbReference>
<dbReference type="InterPro" id="IPR036876">
    <property type="entry name" value="UVR_dom_sf"/>
</dbReference>
<evidence type="ECO:0000313" key="4">
    <source>
        <dbReference type="Proteomes" id="UP000004416"/>
    </source>
</evidence>
<keyword evidence="1" id="KW-0175">Coiled coil</keyword>
<dbReference type="EMBL" id="AFZX01000032">
    <property type="protein sequence ID" value="EHL07930.1"/>
    <property type="molecule type" value="Genomic_DNA"/>
</dbReference>
<dbReference type="Gene3D" id="4.10.860.10">
    <property type="entry name" value="UVR domain"/>
    <property type="match status" value="1"/>
</dbReference>
<dbReference type="PROSITE" id="PS50151">
    <property type="entry name" value="UVR"/>
    <property type="match status" value="1"/>
</dbReference>
<name>G9XK44_DESHA</name>
<dbReference type="PANTHER" id="PTHR38430">
    <property type="entry name" value="PROTEIN-ARGININE KINASE ACTIVATOR PROTEIN"/>
    <property type="match status" value="1"/>
</dbReference>
<evidence type="ECO:0000313" key="3">
    <source>
        <dbReference type="EMBL" id="EHL07930.1"/>
    </source>
</evidence>
<proteinExistence type="predicted"/>
<dbReference type="GO" id="GO:0005507">
    <property type="term" value="F:copper ion binding"/>
    <property type="evidence" value="ECO:0007669"/>
    <property type="project" value="TreeGrafter"/>
</dbReference>
<dbReference type="PANTHER" id="PTHR38430:SF1">
    <property type="entry name" value="PROTEIN-ARGININE KINASE ACTIVATOR PROTEIN"/>
    <property type="match status" value="1"/>
</dbReference>
<feature type="domain" description="UVR" evidence="2">
    <location>
        <begin position="138"/>
        <end position="173"/>
    </location>
</feature>
<dbReference type="GO" id="GO:0008270">
    <property type="term" value="F:zinc ion binding"/>
    <property type="evidence" value="ECO:0007669"/>
    <property type="project" value="TreeGrafter"/>
</dbReference>
<sequence length="176" mass="19780">MRICIKQEGITMLCQHCQQREANVQFTKIVNGEMVKLYLCDHCAKNAPEVSFVFSPGIIPDFLQSLFNFTTNAQALKEEACPQCGRRLSEITQAGKLGCSGCYDKFQSELEPILRKIHGGGCHVGKIPARKGADLREKAEIEKLKEKLQQLIRKEEFEAAAVVRDQIRELEQKLGG</sequence>
<dbReference type="Pfam" id="PF02151">
    <property type="entry name" value="UVR"/>
    <property type="match status" value="1"/>
</dbReference>
<dbReference type="AlphaFoldDB" id="G9XK44"/>
<dbReference type="SUPFAM" id="SSF46600">
    <property type="entry name" value="C-terminal UvrC-binding domain of UvrB"/>
    <property type="match status" value="1"/>
</dbReference>
<dbReference type="Proteomes" id="UP000004416">
    <property type="component" value="Unassembled WGS sequence"/>
</dbReference>
<accession>G9XK44</accession>
<comment type="caution">
    <text evidence="3">The sequence shown here is derived from an EMBL/GenBank/DDBJ whole genome shotgun (WGS) entry which is preliminary data.</text>
</comment>
<feature type="coiled-coil region" evidence="1">
    <location>
        <begin position="134"/>
        <end position="173"/>
    </location>
</feature>
<dbReference type="GO" id="GO:0046870">
    <property type="term" value="F:cadmium ion binding"/>
    <property type="evidence" value="ECO:0007669"/>
    <property type="project" value="TreeGrafter"/>
</dbReference>
<gene>
    <name evidence="3" type="ORF">HMPREF0322_01327</name>
</gene>
<dbReference type="InterPro" id="IPR001943">
    <property type="entry name" value="UVR_dom"/>
</dbReference>
<dbReference type="PATRIC" id="fig|537010.4.peg.1229"/>
<evidence type="ECO:0000259" key="2">
    <source>
        <dbReference type="PROSITE" id="PS50151"/>
    </source>
</evidence>
<dbReference type="HOGENOM" id="CLU_102553_1_0_9"/>
<dbReference type="GO" id="GO:1990170">
    <property type="term" value="P:stress response to cadmium ion"/>
    <property type="evidence" value="ECO:0007669"/>
    <property type="project" value="TreeGrafter"/>
</dbReference>
<evidence type="ECO:0000256" key="1">
    <source>
        <dbReference type="SAM" id="Coils"/>
    </source>
</evidence>
<organism evidence="3 4">
    <name type="scientific">Desulfitobacterium hafniense DP7</name>
    <dbReference type="NCBI Taxonomy" id="537010"/>
    <lineage>
        <taxon>Bacteria</taxon>
        <taxon>Bacillati</taxon>
        <taxon>Bacillota</taxon>
        <taxon>Clostridia</taxon>
        <taxon>Eubacteriales</taxon>
        <taxon>Desulfitobacteriaceae</taxon>
        <taxon>Desulfitobacterium</taxon>
    </lineage>
</organism>
<protein>
    <recommendedName>
        <fullName evidence="2">UVR domain-containing protein</fullName>
    </recommendedName>
</protein>
<dbReference type="PIRSF" id="PIRSF015034">
    <property type="entry name" value="YacH"/>
    <property type="match status" value="1"/>
</dbReference>
<dbReference type="GO" id="GO:0050897">
    <property type="term" value="F:cobalt ion binding"/>
    <property type="evidence" value="ECO:0007669"/>
    <property type="project" value="TreeGrafter"/>
</dbReference>
<reference evidence="3 4" key="1">
    <citation type="submission" date="2011-08" db="EMBL/GenBank/DDBJ databases">
        <authorList>
            <person name="Weinstock G."/>
            <person name="Sodergren E."/>
            <person name="Clifton S."/>
            <person name="Fulton L."/>
            <person name="Fulton B."/>
            <person name="Courtney L."/>
            <person name="Fronick C."/>
            <person name="Harrison M."/>
            <person name="Strong C."/>
            <person name="Farmer C."/>
            <person name="Delahaunty K."/>
            <person name="Markovic C."/>
            <person name="Hall O."/>
            <person name="Minx P."/>
            <person name="Tomlinson C."/>
            <person name="Mitreva M."/>
            <person name="Hou S."/>
            <person name="Chen J."/>
            <person name="Wollam A."/>
            <person name="Pepin K.H."/>
            <person name="Johnson M."/>
            <person name="Bhonagiri V."/>
            <person name="Zhang X."/>
            <person name="Suruliraj S."/>
            <person name="Warren W."/>
            <person name="Chinwalla A."/>
            <person name="Mardis E.R."/>
            <person name="Wilson R.K."/>
        </authorList>
    </citation>
    <scope>NUCLEOTIDE SEQUENCE [LARGE SCALE GENOMIC DNA]</scope>
    <source>
        <strain evidence="3 4">DP7</strain>
    </source>
</reference>